<accession>A0AAD4QW49</accession>
<dbReference type="Gene3D" id="3.10.20.90">
    <property type="entry name" value="Phosphatidylinositol 3-kinase Catalytic Subunit, Chain A, domain 1"/>
    <property type="match status" value="1"/>
</dbReference>
<organism evidence="2 3">
    <name type="scientific">Ditylenchus destructor</name>
    <dbReference type="NCBI Taxonomy" id="166010"/>
    <lineage>
        <taxon>Eukaryota</taxon>
        <taxon>Metazoa</taxon>
        <taxon>Ecdysozoa</taxon>
        <taxon>Nematoda</taxon>
        <taxon>Chromadorea</taxon>
        <taxon>Rhabditida</taxon>
        <taxon>Tylenchina</taxon>
        <taxon>Tylenchomorpha</taxon>
        <taxon>Sphaerularioidea</taxon>
        <taxon>Anguinidae</taxon>
        <taxon>Anguininae</taxon>
        <taxon>Ditylenchus</taxon>
    </lineage>
</organism>
<proteinExistence type="predicted"/>
<comment type="caution">
    <text evidence="2">The sequence shown here is derived from an EMBL/GenBank/DDBJ whole genome shotgun (WGS) entry which is preliminary data.</text>
</comment>
<dbReference type="SMART" id="SM00213">
    <property type="entry name" value="UBQ"/>
    <property type="match status" value="1"/>
</dbReference>
<dbReference type="AlphaFoldDB" id="A0AAD4QW49"/>
<dbReference type="InterPro" id="IPR029071">
    <property type="entry name" value="Ubiquitin-like_domsf"/>
</dbReference>
<dbReference type="InterPro" id="IPR000626">
    <property type="entry name" value="Ubiquitin-like_dom"/>
</dbReference>
<protein>
    <submittedName>
        <fullName evidence="2">Ubiquitin family domain-containing protein</fullName>
    </submittedName>
</protein>
<dbReference type="EMBL" id="JAKKPZ010000648">
    <property type="protein sequence ID" value="KAI1693307.1"/>
    <property type="molecule type" value="Genomic_DNA"/>
</dbReference>
<keyword evidence="3" id="KW-1185">Reference proteome</keyword>
<gene>
    <name evidence="2" type="ORF">DdX_20740</name>
</gene>
<sequence>MDRKEDTREELIVVMYYKQKYITVVVLTGKEYKFPLLPPVTVRDLRKSMGEHLGIPAEQLTLTFVGKLLEDADGKLPSGIQDGSTVKLGLKQTTGFTVVQGKMYS</sequence>
<name>A0AAD4QW49_9BILA</name>
<dbReference type="SUPFAM" id="SSF54236">
    <property type="entry name" value="Ubiquitin-like"/>
    <property type="match status" value="1"/>
</dbReference>
<dbReference type="Proteomes" id="UP001201812">
    <property type="component" value="Unassembled WGS sequence"/>
</dbReference>
<evidence type="ECO:0000259" key="1">
    <source>
        <dbReference type="PROSITE" id="PS50053"/>
    </source>
</evidence>
<evidence type="ECO:0000313" key="3">
    <source>
        <dbReference type="Proteomes" id="UP001201812"/>
    </source>
</evidence>
<evidence type="ECO:0000313" key="2">
    <source>
        <dbReference type="EMBL" id="KAI1693307.1"/>
    </source>
</evidence>
<reference evidence="2" key="1">
    <citation type="submission" date="2022-01" db="EMBL/GenBank/DDBJ databases">
        <title>Genome Sequence Resource for Two Populations of Ditylenchus destructor, the Migratory Endoparasitic Phytonematode.</title>
        <authorList>
            <person name="Zhang H."/>
            <person name="Lin R."/>
            <person name="Xie B."/>
        </authorList>
    </citation>
    <scope>NUCLEOTIDE SEQUENCE</scope>
    <source>
        <strain evidence="2">BazhouSP</strain>
    </source>
</reference>
<dbReference type="Pfam" id="PF00240">
    <property type="entry name" value="ubiquitin"/>
    <property type="match status" value="1"/>
</dbReference>
<feature type="domain" description="Ubiquitin-like" evidence="1">
    <location>
        <begin position="20"/>
        <end position="95"/>
    </location>
</feature>
<dbReference type="PROSITE" id="PS50053">
    <property type="entry name" value="UBIQUITIN_2"/>
    <property type="match status" value="1"/>
</dbReference>